<gene>
    <name evidence="2" type="ORF">SCHPADRAFT_613739</name>
</gene>
<dbReference type="InParanoid" id="A0A0H2RTW8"/>
<dbReference type="OrthoDB" id="3226575at2759"/>
<dbReference type="Gene3D" id="1.20.1280.50">
    <property type="match status" value="1"/>
</dbReference>
<dbReference type="InterPro" id="IPR001810">
    <property type="entry name" value="F-box_dom"/>
</dbReference>
<dbReference type="AlphaFoldDB" id="A0A0H2RTW8"/>
<accession>A0A0H2RTW8</accession>
<sequence length="270" mass="31057">MSRLAEPKAAALQIVCSLEAAARLRHGEGELGFDFEHIDWSHGMKLGDLTPSEIYNAETMHELASNRDQLEYIVQLIKALGSSATDLLNHYERHLDPYYAKLSRGIASLPDELLALIFKYAACSQEEGTNYAFYLSQVSRRFRRISLSDKSLWCYLFFRHNTNLQKIARSVDNCGSNCDLHIIIKDDKMVDTHLLDGFMEKCSPFASRLCSISLFGDWCDAWEYEYRYYTLAGTINQLLSCPLSMPRLRELNLTQSRHHDPDDRNHINHI</sequence>
<keyword evidence="3" id="KW-1185">Reference proteome</keyword>
<dbReference type="EMBL" id="KQ086097">
    <property type="protein sequence ID" value="KLO08286.1"/>
    <property type="molecule type" value="Genomic_DNA"/>
</dbReference>
<dbReference type="PROSITE" id="PS50181">
    <property type="entry name" value="FBOX"/>
    <property type="match status" value="1"/>
</dbReference>
<name>A0A0H2RTW8_9AGAM</name>
<dbReference type="SUPFAM" id="SSF81383">
    <property type="entry name" value="F-box domain"/>
    <property type="match status" value="1"/>
</dbReference>
<dbReference type="InterPro" id="IPR036047">
    <property type="entry name" value="F-box-like_dom_sf"/>
</dbReference>
<organism evidence="2 3">
    <name type="scientific">Schizopora paradoxa</name>
    <dbReference type="NCBI Taxonomy" id="27342"/>
    <lineage>
        <taxon>Eukaryota</taxon>
        <taxon>Fungi</taxon>
        <taxon>Dikarya</taxon>
        <taxon>Basidiomycota</taxon>
        <taxon>Agaricomycotina</taxon>
        <taxon>Agaricomycetes</taxon>
        <taxon>Hymenochaetales</taxon>
        <taxon>Schizoporaceae</taxon>
        <taxon>Schizopora</taxon>
    </lineage>
</organism>
<proteinExistence type="predicted"/>
<evidence type="ECO:0000313" key="3">
    <source>
        <dbReference type="Proteomes" id="UP000053477"/>
    </source>
</evidence>
<dbReference type="Proteomes" id="UP000053477">
    <property type="component" value="Unassembled WGS sequence"/>
</dbReference>
<protein>
    <recommendedName>
        <fullName evidence="1">F-box domain-containing protein</fullName>
    </recommendedName>
</protein>
<evidence type="ECO:0000313" key="2">
    <source>
        <dbReference type="EMBL" id="KLO08286.1"/>
    </source>
</evidence>
<reference evidence="2 3" key="1">
    <citation type="submission" date="2015-04" db="EMBL/GenBank/DDBJ databases">
        <title>Complete genome sequence of Schizopora paradoxa KUC8140, a cosmopolitan wood degrader in East Asia.</title>
        <authorList>
            <consortium name="DOE Joint Genome Institute"/>
            <person name="Min B."/>
            <person name="Park H."/>
            <person name="Jang Y."/>
            <person name="Kim J.-J."/>
            <person name="Kim K.H."/>
            <person name="Pangilinan J."/>
            <person name="Lipzen A."/>
            <person name="Riley R."/>
            <person name="Grigoriev I.V."/>
            <person name="Spatafora J.W."/>
            <person name="Choi I.-G."/>
        </authorList>
    </citation>
    <scope>NUCLEOTIDE SEQUENCE [LARGE SCALE GENOMIC DNA]</scope>
    <source>
        <strain evidence="2 3">KUC8140</strain>
    </source>
</reference>
<feature type="domain" description="F-box" evidence="1">
    <location>
        <begin position="103"/>
        <end position="156"/>
    </location>
</feature>
<dbReference type="Pfam" id="PF12937">
    <property type="entry name" value="F-box-like"/>
    <property type="match status" value="1"/>
</dbReference>
<evidence type="ECO:0000259" key="1">
    <source>
        <dbReference type="PROSITE" id="PS50181"/>
    </source>
</evidence>